<evidence type="ECO:0000313" key="2">
    <source>
        <dbReference type="EMBL" id="SVE04248.1"/>
    </source>
</evidence>
<accession>A0A383AAY4</accession>
<dbReference type="InterPro" id="IPR056404">
    <property type="entry name" value="HTH_RNase_II"/>
</dbReference>
<reference evidence="2" key="1">
    <citation type="submission" date="2018-05" db="EMBL/GenBank/DDBJ databases">
        <authorList>
            <person name="Lanie J.A."/>
            <person name="Ng W.-L."/>
            <person name="Kazmierczak K.M."/>
            <person name="Andrzejewski T.M."/>
            <person name="Davidsen T.M."/>
            <person name="Wayne K.J."/>
            <person name="Tettelin H."/>
            <person name="Glass J.I."/>
            <person name="Rusch D."/>
            <person name="Podicherti R."/>
            <person name="Tsui H.-C.T."/>
            <person name="Winkler M.E."/>
        </authorList>
    </citation>
    <scope>NUCLEOTIDE SEQUENCE</scope>
</reference>
<feature type="non-terminal residue" evidence="2">
    <location>
        <position position="1"/>
    </location>
</feature>
<dbReference type="EMBL" id="UINC01190207">
    <property type="protein sequence ID" value="SVE04248.1"/>
    <property type="molecule type" value="Genomic_DNA"/>
</dbReference>
<feature type="non-terminal residue" evidence="2">
    <location>
        <position position="81"/>
    </location>
</feature>
<dbReference type="Pfam" id="PF23161">
    <property type="entry name" value="HTH_RNase_II"/>
    <property type="match status" value="1"/>
</dbReference>
<organism evidence="2">
    <name type="scientific">marine metagenome</name>
    <dbReference type="NCBI Taxonomy" id="408172"/>
    <lineage>
        <taxon>unclassified sequences</taxon>
        <taxon>metagenomes</taxon>
        <taxon>ecological metagenomes</taxon>
    </lineage>
</organism>
<feature type="domain" description="Ribonuclease II-like double HTH" evidence="1">
    <location>
        <begin position="6"/>
        <end position="71"/>
    </location>
</feature>
<gene>
    <name evidence="2" type="ORF">METZ01_LOCUS457102</name>
</gene>
<protein>
    <recommendedName>
        <fullName evidence="1">Ribonuclease II-like double HTH domain-containing protein</fullName>
    </recommendedName>
</protein>
<proteinExistence type="predicted"/>
<name>A0A383AAY4_9ZZZZ</name>
<evidence type="ECO:0000259" key="1">
    <source>
        <dbReference type="Pfam" id="PF23161"/>
    </source>
</evidence>
<sequence length="81" mass="8863">VRSVIDGGGKDTTPPSDADQVLDSLAAYVLSETDEGLRDSIDLVRAAHLHGRTAVLDVLVRVGYWDVDENLILHREQIPQV</sequence>
<dbReference type="AlphaFoldDB" id="A0A383AAY4"/>